<evidence type="ECO:0000313" key="3">
    <source>
        <dbReference type="Proteomes" id="UP000800082"/>
    </source>
</evidence>
<evidence type="ECO:0000256" key="1">
    <source>
        <dbReference type="SAM" id="MobiDB-lite"/>
    </source>
</evidence>
<dbReference type="OrthoDB" id="3439209at2759"/>
<feature type="compositionally biased region" description="Low complexity" evidence="1">
    <location>
        <begin position="192"/>
        <end position="208"/>
    </location>
</feature>
<dbReference type="Proteomes" id="UP000800082">
    <property type="component" value="Unassembled WGS sequence"/>
</dbReference>
<dbReference type="GeneID" id="54344845"/>
<keyword evidence="3" id="KW-1185">Reference proteome</keyword>
<sequence length="416" mass="46721">MPDTNMSRLQWPISQNFMSGNTVSASNPLWAQQVASGHDMVWTGQFNEPHLNESMLSNHEMVYSHNASHSILNKAVDFGNSSFWPSSGVPNMALSSSTDTLLSPVSPFSDVKHTYSPGSDCSLATPRRGTASYSVNGPMKVSSPDFAPPTPQSAIQQYQESAATQHEFGVHMPSTGAYSMSKTFDDTKLYDSGHSYDQSQSSSPGMSPWYPPGYVERKAAIAQDPQPADTPLFDRRPNSYLAPLERSSRQRQEQWSNKNAVPAQSHFQTRFMAPPSDSEKAQRSEDDKVLLEMKRDGYTYKDIRKRLDRKVAESTLRGRYRSLTKPRSARVRSPKWQEIDITLMKRYVQDEFDKLDVSQPSLETKQKPDRIPWAKVADRMAATGGSYKFGAATVKRVWRETSQPASLRSSDRRSRA</sequence>
<evidence type="ECO:0000313" key="2">
    <source>
        <dbReference type="EMBL" id="KAF1934034.1"/>
    </source>
</evidence>
<dbReference type="RefSeq" id="XP_033454282.1">
    <property type="nucleotide sequence ID" value="XM_033587199.1"/>
</dbReference>
<feature type="region of interest" description="Disordered" evidence="1">
    <location>
        <begin position="244"/>
        <end position="289"/>
    </location>
</feature>
<feature type="compositionally biased region" description="Basic and acidic residues" evidence="1">
    <location>
        <begin position="277"/>
        <end position="289"/>
    </location>
</feature>
<organism evidence="2 3">
    <name type="scientific">Didymella exigua CBS 183.55</name>
    <dbReference type="NCBI Taxonomy" id="1150837"/>
    <lineage>
        <taxon>Eukaryota</taxon>
        <taxon>Fungi</taxon>
        <taxon>Dikarya</taxon>
        <taxon>Ascomycota</taxon>
        <taxon>Pezizomycotina</taxon>
        <taxon>Dothideomycetes</taxon>
        <taxon>Pleosporomycetidae</taxon>
        <taxon>Pleosporales</taxon>
        <taxon>Pleosporineae</taxon>
        <taxon>Didymellaceae</taxon>
        <taxon>Didymella</taxon>
    </lineage>
</organism>
<dbReference type="EMBL" id="ML978956">
    <property type="protein sequence ID" value="KAF1934034.1"/>
    <property type="molecule type" value="Genomic_DNA"/>
</dbReference>
<reference evidence="2" key="1">
    <citation type="journal article" date="2020" name="Stud. Mycol.">
        <title>101 Dothideomycetes genomes: a test case for predicting lifestyles and emergence of pathogens.</title>
        <authorList>
            <person name="Haridas S."/>
            <person name="Albert R."/>
            <person name="Binder M."/>
            <person name="Bloem J."/>
            <person name="Labutti K."/>
            <person name="Salamov A."/>
            <person name="Andreopoulos B."/>
            <person name="Baker S."/>
            <person name="Barry K."/>
            <person name="Bills G."/>
            <person name="Bluhm B."/>
            <person name="Cannon C."/>
            <person name="Castanera R."/>
            <person name="Culley D."/>
            <person name="Daum C."/>
            <person name="Ezra D."/>
            <person name="Gonzalez J."/>
            <person name="Henrissat B."/>
            <person name="Kuo A."/>
            <person name="Liang C."/>
            <person name="Lipzen A."/>
            <person name="Lutzoni F."/>
            <person name="Magnuson J."/>
            <person name="Mondo S."/>
            <person name="Nolan M."/>
            <person name="Ohm R."/>
            <person name="Pangilinan J."/>
            <person name="Park H.-J."/>
            <person name="Ramirez L."/>
            <person name="Alfaro M."/>
            <person name="Sun H."/>
            <person name="Tritt A."/>
            <person name="Yoshinaga Y."/>
            <person name="Zwiers L.-H."/>
            <person name="Turgeon B."/>
            <person name="Goodwin S."/>
            <person name="Spatafora J."/>
            <person name="Crous P."/>
            <person name="Grigoriev I."/>
        </authorList>
    </citation>
    <scope>NUCLEOTIDE SEQUENCE</scope>
    <source>
        <strain evidence="2">CBS 183.55</strain>
    </source>
</reference>
<protein>
    <recommendedName>
        <fullName evidence="4">Myb-like domain-containing protein</fullName>
    </recommendedName>
</protein>
<proteinExistence type="predicted"/>
<gene>
    <name evidence="2" type="ORF">M421DRAFT_110954</name>
</gene>
<dbReference type="AlphaFoldDB" id="A0A6A5S3L8"/>
<name>A0A6A5S3L8_9PLEO</name>
<evidence type="ECO:0008006" key="4">
    <source>
        <dbReference type="Google" id="ProtNLM"/>
    </source>
</evidence>
<accession>A0A6A5S3L8</accession>
<feature type="region of interest" description="Disordered" evidence="1">
    <location>
        <begin position="191"/>
        <end position="211"/>
    </location>
</feature>